<dbReference type="STRING" id="360412.LARV_00009"/>
<keyword evidence="7 9" id="KW-0129">CBS domain</keyword>
<keyword evidence="5" id="KW-0677">Repeat</keyword>
<dbReference type="Gene3D" id="3.10.580.10">
    <property type="entry name" value="CBS-domain"/>
    <property type="match status" value="1"/>
</dbReference>
<dbReference type="Gene3D" id="3.30.465.10">
    <property type="match status" value="1"/>
</dbReference>
<sequence length="435" mass="48432">MDEDSLVWTVLGVTLALDFLFALVRASLVNARLPQLMNLAAQEGHEDSQRTLKLLERPTLRMTLRFSAALAHFTLAAAGFWQFNRLSTAQTAGLSLPGWQALVFAVGAGLLISLIEVSVEGMALRNPEDWALRMTGTAGVIDFLFRPVGILMLAFSNSPHTLEHQIGTVTEDELKTWVEVGQPEGGSLEKGERQMIYSIFRFGDTLCREVMVPRIEVLALESNTTILEATRALVASGHSRIPVYEENIDNVVGVVYAKDLLRLHLESGQEKTIRNYVRPAYFVPESKKVDDLLAEMQSKRVHIAVVVDEYGGMAGLVTLEDIVEEIVGEIRDEYDQAEDIPFQQIGPDEMLFVGRTALDDLNDLLGMHIPKEMADTVGGYLYGTLGHVPVEGESVEVEGWKLTVEMVSGRRIRRVRARRILSEPTVEKEENDSKR</sequence>
<keyword evidence="6 10" id="KW-1133">Transmembrane helix</keyword>
<evidence type="ECO:0000256" key="5">
    <source>
        <dbReference type="ARBA" id="ARBA00022737"/>
    </source>
</evidence>
<dbReference type="InterPro" id="IPR044751">
    <property type="entry name" value="Ion_transp-like_CBS"/>
</dbReference>
<dbReference type="PANTHER" id="PTHR22777">
    <property type="entry name" value="HEMOLYSIN-RELATED"/>
    <property type="match status" value="1"/>
</dbReference>
<dbReference type="GO" id="GO:0005886">
    <property type="term" value="C:plasma membrane"/>
    <property type="evidence" value="ECO:0007669"/>
    <property type="project" value="UniProtKB-SubCell"/>
</dbReference>
<dbReference type="SUPFAM" id="SSF56176">
    <property type="entry name" value="FAD-binding/transporter-associated domain-like"/>
    <property type="match status" value="1"/>
</dbReference>
<feature type="domain" description="CBS" evidence="11">
    <location>
        <begin position="211"/>
        <end position="270"/>
    </location>
</feature>
<evidence type="ECO:0000256" key="8">
    <source>
        <dbReference type="ARBA" id="ARBA00023136"/>
    </source>
</evidence>
<dbReference type="PANTHER" id="PTHR22777:SF32">
    <property type="entry name" value="UPF0053 INNER MEMBRANE PROTEIN YFJD"/>
    <property type="match status" value="1"/>
</dbReference>
<name>A0A0S7BD75_9CHLR</name>
<accession>A0A0S7BD75</accession>
<dbReference type="Proteomes" id="UP000055060">
    <property type="component" value="Unassembled WGS sequence"/>
</dbReference>
<feature type="transmembrane region" description="Helical" evidence="10">
    <location>
        <begin position="101"/>
        <end position="119"/>
    </location>
</feature>
<keyword evidence="8 10" id="KW-0472">Membrane</keyword>
<feature type="transmembrane region" description="Helical" evidence="10">
    <location>
        <begin position="62"/>
        <end position="81"/>
    </location>
</feature>
<dbReference type="FunFam" id="3.10.580.10:FF:000002">
    <property type="entry name" value="Magnesium/cobalt efflux protein CorC"/>
    <property type="match status" value="1"/>
</dbReference>
<dbReference type="Pfam" id="PF00571">
    <property type="entry name" value="CBS"/>
    <property type="match status" value="2"/>
</dbReference>
<feature type="transmembrane region" description="Helical" evidence="10">
    <location>
        <begin position="6"/>
        <end position="28"/>
    </location>
</feature>
<feature type="domain" description="CBS" evidence="11">
    <location>
        <begin position="276"/>
        <end position="333"/>
    </location>
</feature>
<evidence type="ECO:0000256" key="3">
    <source>
        <dbReference type="ARBA" id="ARBA00022475"/>
    </source>
</evidence>
<dbReference type="InterPro" id="IPR002550">
    <property type="entry name" value="CNNM"/>
</dbReference>
<evidence type="ECO:0000313" key="13">
    <source>
        <dbReference type="Proteomes" id="UP000055060"/>
    </source>
</evidence>
<comment type="similarity">
    <text evidence="2">Belongs to the UPF0053 family.</text>
</comment>
<dbReference type="InterPro" id="IPR005170">
    <property type="entry name" value="Transptr-assoc_dom"/>
</dbReference>
<reference evidence="12" key="1">
    <citation type="submission" date="2015-07" db="EMBL/GenBank/DDBJ databases">
        <title>Draft Genome Sequences of Anaerolinea thermolimosa IMO-1, Bellilinea caldifistulae GOMI-1, Leptolinea tardivitalis YMTK-2, Levilinea saccharolytica KIBI-1,Longilinea arvoryzae KOME-1, Previously Described as Members of the Anaerolineaceae (Chloroflexi).</title>
        <authorList>
            <person name="Sekiguchi Y."/>
            <person name="Ohashi A."/>
            <person name="Matsuura N."/>
            <person name="Tourlousse M.D."/>
        </authorList>
    </citation>
    <scope>NUCLEOTIDE SEQUENCE [LARGE SCALE GENOMIC DNA]</scope>
    <source>
        <strain evidence="12">KOME-1</strain>
    </source>
</reference>
<evidence type="ECO:0000256" key="4">
    <source>
        <dbReference type="ARBA" id="ARBA00022692"/>
    </source>
</evidence>
<dbReference type="RefSeq" id="WP_075071721.1">
    <property type="nucleotide sequence ID" value="NZ_DF967972.1"/>
</dbReference>
<evidence type="ECO:0000313" key="12">
    <source>
        <dbReference type="EMBL" id="GAP12278.1"/>
    </source>
</evidence>
<organism evidence="12">
    <name type="scientific">Longilinea arvoryzae</name>
    <dbReference type="NCBI Taxonomy" id="360412"/>
    <lineage>
        <taxon>Bacteria</taxon>
        <taxon>Bacillati</taxon>
        <taxon>Chloroflexota</taxon>
        <taxon>Anaerolineae</taxon>
        <taxon>Anaerolineales</taxon>
        <taxon>Anaerolineaceae</taxon>
        <taxon>Longilinea</taxon>
    </lineage>
</organism>
<evidence type="ECO:0000256" key="10">
    <source>
        <dbReference type="SAM" id="Phobius"/>
    </source>
</evidence>
<dbReference type="InterPro" id="IPR000644">
    <property type="entry name" value="CBS_dom"/>
</dbReference>
<dbReference type="CDD" id="cd04590">
    <property type="entry name" value="CBS_pair_CorC_HlyC_assoc"/>
    <property type="match status" value="1"/>
</dbReference>
<comment type="subcellular location">
    <subcellularLocation>
        <location evidence="1">Cell membrane</location>
        <topology evidence="1">Multi-pass membrane protein</topology>
    </subcellularLocation>
</comment>
<dbReference type="EMBL" id="DF967972">
    <property type="protein sequence ID" value="GAP12278.1"/>
    <property type="molecule type" value="Genomic_DNA"/>
</dbReference>
<dbReference type="SMART" id="SM01091">
    <property type="entry name" value="CorC_HlyC"/>
    <property type="match status" value="1"/>
</dbReference>
<dbReference type="InterPro" id="IPR016169">
    <property type="entry name" value="FAD-bd_PCMH_sub2"/>
</dbReference>
<proteinExistence type="inferred from homology"/>
<evidence type="ECO:0000256" key="7">
    <source>
        <dbReference type="ARBA" id="ARBA00023122"/>
    </source>
</evidence>
<dbReference type="InterPro" id="IPR036318">
    <property type="entry name" value="FAD-bd_PCMH-like_sf"/>
</dbReference>
<gene>
    <name evidence="12" type="ORF">LARV_00009</name>
</gene>
<dbReference type="SMART" id="SM00116">
    <property type="entry name" value="CBS"/>
    <property type="match status" value="2"/>
</dbReference>
<dbReference type="Pfam" id="PF01595">
    <property type="entry name" value="CNNM"/>
    <property type="match status" value="1"/>
</dbReference>
<evidence type="ECO:0000256" key="1">
    <source>
        <dbReference type="ARBA" id="ARBA00004651"/>
    </source>
</evidence>
<dbReference type="InterPro" id="IPR046342">
    <property type="entry name" value="CBS_dom_sf"/>
</dbReference>
<dbReference type="Pfam" id="PF03471">
    <property type="entry name" value="CorC_HlyC"/>
    <property type="match status" value="1"/>
</dbReference>
<protein>
    <submittedName>
        <fullName evidence="12">Hemolysins</fullName>
    </submittedName>
</protein>
<keyword evidence="3" id="KW-1003">Cell membrane</keyword>
<evidence type="ECO:0000256" key="2">
    <source>
        <dbReference type="ARBA" id="ARBA00006337"/>
    </source>
</evidence>
<dbReference type="PROSITE" id="PS51371">
    <property type="entry name" value="CBS"/>
    <property type="match status" value="2"/>
</dbReference>
<keyword evidence="4 10" id="KW-0812">Transmembrane</keyword>
<evidence type="ECO:0000259" key="11">
    <source>
        <dbReference type="PROSITE" id="PS51371"/>
    </source>
</evidence>
<dbReference type="SUPFAM" id="SSF54631">
    <property type="entry name" value="CBS-domain pair"/>
    <property type="match status" value="1"/>
</dbReference>
<dbReference type="AlphaFoldDB" id="A0A0S7BD75"/>
<evidence type="ECO:0000256" key="6">
    <source>
        <dbReference type="ARBA" id="ARBA00022989"/>
    </source>
</evidence>
<evidence type="ECO:0000256" key="9">
    <source>
        <dbReference type="PROSITE-ProRule" id="PRU00703"/>
    </source>
</evidence>
<dbReference type="GO" id="GO:0050660">
    <property type="term" value="F:flavin adenine dinucleotide binding"/>
    <property type="evidence" value="ECO:0007669"/>
    <property type="project" value="InterPro"/>
</dbReference>
<keyword evidence="13" id="KW-1185">Reference proteome</keyword>
<dbReference type="OrthoDB" id="9798188at2"/>